<dbReference type="GO" id="GO:0043856">
    <property type="term" value="F:anti-sigma factor antagonist activity"/>
    <property type="evidence" value="ECO:0007669"/>
    <property type="project" value="InterPro"/>
</dbReference>
<evidence type="ECO:0000259" key="3">
    <source>
        <dbReference type="PROSITE" id="PS50801"/>
    </source>
</evidence>
<dbReference type="PANTHER" id="PTHR33495">
    <property type="entry name" value="ANTI-SIGMA FACTOR ANTAGONIST TM_1081-RELATED-RELATED"/>
    <property type="match status" value="1"/>
</dbReference>
<dbReference type="Pfam" id="PF01740">
    <property type="entry name" value="STAS"/>
    <property type="match status" value="1"/>
</dbReference>
<organism evidence="4 5">
    <name type="scientific">Amycolatopsis bartoniae</name>
    <dbReference type="NCBI Taxonomy" id="941986"/>
    <lineage>
        <taxon>Bacteria</taxon>
        <taxon>Bacillati</taxon>
        <taxon>Actinomycetota</taxon>
        <taxon>Actinomycetes</taxon>
        <taxon>Pseudonocardiales</taxon>
        <taxon>Pseudonocardiaceae</taxon>
        <taxon>Amycolatopsis</taxon>
    </lineage>
</organism>
<dbReference type="EMBL" id="BNAV01000006">
    <property type="protein sequence ID" value="GHF65471.1"/>
    <property type="molecule type" value="Genomic_DNA"/>
</dbReference>
<comment type="caution">
    <text evidence="4">The sequence shown here is derived from an EMBL/GenBank/DDBJ whole genome shotgun (WGS) entry which is preliminary data.</text>
</comment>
<name>A0A8H9IZQ3_9PSEU</name>
<comment type="similarity">
    <text evidence="1 2">Belongs to the anti-sigma-factor antagonist family.</text>
</comment>
<dbReference type="PROSITE" id="PS50801">
    <property type="entry name" value="STAS"/>
    <property type="match status" value="1"/>
</dbReference>
<evidence type="ECO:0000256" key="1">
    <source>
        <dbReference type="ARBA" id="ARBA00009013"/>
    </source>
</evidence>
<dbReference type="CDD" id="cd07043">
    <property type="entry name" value="STAS_anti-anti-sigma_factors"/>
    <property type="match status" value="1"/>
</dbReference>
<dbReference type="Gene3D" id="3.30.750.24">
    <property type="entry name" value="STAS domain"/>
    <property type="match status" value="1"/>
</dbReference>
<dbReference type="OrthoDB" id="3628156at2"/>
<dbReference type="InterPro" id="IPR036513">
    <property type="entry name" value="STAS_dom_sf"/>
</dbReference>
<dbReference type="Proteomes" id="UP000658656">
    <property type="component" value="Unassembled WGS sequence"/>
</dbReference>
<accession>A0A8H9IZQ3</accession>
<keyword evidence="5" id="KW-1185">Reference proteome</keyword>
<dbReference type="RefSeq" id="WP_145937034.1">
    <property type="nucleotide sequence ID" value="NZ_BNAV01000006.1"/>
</dbReference>
<sequence>MTLTVEWTRGNDLLVVAASGEVDASASARLQEGIAAAHAADRPASATLVLDLTHVDFLDSAGLAVLVETASDCHKAGQELRLVATTRAVLNPLKLTGLDQIFTILDAVPAGSQG</sequence>
<reference evidence="4" key="1">
    <citation type="journal article" date="2014" name="Int. J. Syst. Evol. Microbiol.">
        <title>Complete genome sequence of Corynebacterium casei LMG S-19264T (=DSM 44701T), isolated from a smear-ripened cheese.</title>
        <authorList>
            <consortium name="US DOE Joint Genome Institute (JGI-PGF)"/>
            <person name="Walter F."/>
            <person name="Albersmeier A."/>
            <person name="Kalinowski J."/>
            <person name="Ruckert C."/>
        </authorList>
    </citation>
    <scope>NUCLEOTIDE SEQUENCE</scope>
    <source>
        <strain evidence="4">CGMCC 4.7679</strain>
    </source>
</reference>
<dbReference type="SUPFAM" id="SSF52091">
    <property type="entry name" value="SpoIIaa-like"/>
    <property type="match status" value="1"/>
</dbReference>
<proteinExistence type="inferred from homology"/>
<reference evidence="4" key="2">
    <citation type="submission" date="2020-09" db="EMBL/GenBank/DDBJ databases">
        <authorList>
            <person name="Sun Q."/>
            <person name="Zhou Y."/>
        </authorList>
    </citation>
    <scope>NUCLEOTIDE SEQUENCE</scope>
    <source>
        <strain evidence="4">CGMCC 4.7679</strain>
    </source>
</reference>
<evidence type="ECO:0000313" key="4">
    <source>
        <dbReference type="EMBL" id="GHF65471.1"/>
    </source>
</evidence>
<dbReference type="InterPro" id="IPR003658">
    <property type="entry name" value="Anti-sigma_ant"/>
</dbReference>
<feature type="domain" description="STAS" evidence="3">
    <location>
        <begin position="3"/>
        <end position="114"/>
    </location>
</feature>
<protein>
    <recommendedName>
        <fullName evidence="2">Anti-sigma factor antagonist</fullName>
    </recommendedName>
</protein>
<dbReference type="AlphaFoldDB" id="A0A8H9IZQ3"/>
<gene>
    <name evidence="4" type="ORF">GCM10017566_43750</name>
</gene>
<evidence type="ECO:0000313" key="5">
    <source>
        <dbReference type="Proteomes" id="UP000658656"/>
    </source>
</evidence>
<dbReference type="InterPro" id="IPR002645">
    <property type="entry name" value="STAS_dom"/>
</dbReference>
<dbReference type="PANTHER" id="PTHR33495:SF2">
    <property type="entry name" value="ANTI-SIGMA FACTOR ANTAGONIST TM_1081-RELATED"/>
    <property type="match status" value="1"/>
</dbReference>
<evidence type="ECO:0000256" key="2">
    <source>
        <dbReference type="RuleBase" id="RU003749"/>
    </source>
</evidence>
<dbReference type="NCBIfam" id="TIGR00377">
    <property type="entry name" value="ant_ant_sig"/>
    <property type="match status" value="1"/>
</dbReference>